<organism evidence="1 2">
    <name type="scientific">Trachipleistophora hominis</name>
    <name type="common">Microsporidian parasite</name>
    <dbReference type="NCBI Taxonomy" id="72359"/>
    <lineage>
        <taxon>Eukaryota</taxon>
        <taxon>Fungi</taxon>
        <taxon>Fungi incertae sedis</taxon>
        <taxon>Microsporidia</taxon>
        <taxon>Pleistophoridae</taxon>
        <taxon>Trachipleistophora</taxon>
    </lineage>
</organism>
<dbReference type="InParanoid" id="L7JWC0"/>
<keyword evidence="2" id="KW-1185">Reference proteome</keyword>
<name>L7JWC0_TRAHO</name>
<dbReference type="EMBL" id="JH993928">
    <property type="protein sequence ID" value="ELQ75763.1"/>
    <property type="molecule type" value="Genomic_DNA"/>
</dbReference>
<evidence type="ECO:0000313" key="2">
    <source>
        <dbReference type="Proteomes" id="UP000011185"/>
    </source>
</evidence>
<dbReference type="Proteomes" id="UP000011185">
    <property type="component" value="Unassembled WGS sequence"/>
</dbReference>
<accession>L7JWC0</accession>
<dbReference type="AlphaFoldDB" id="L7JWC0"/>
<evidence type="ECO:0000313" key="1">
    <source>
        <dbReference type="EMBL" id="ELQ75763.1"/>
    </source>
</evidence>
<dbReference type="HOGENOM" id="CLU_2905759_0_0_1"/>
<sequence>MIANFGRWKMKLKQSKKYYGIRNGKSNKKCRYVRHKFFGGMFRKRADGYQRERINSVSVVHL</sequence>
<dbReference type="VEuPathDB" id="MicrosporidiaDB:THOM_1291"/>
<gene>
    <name evidence="1" type="ORF">THOM_1291</name>
</gene>
<protein>
    <submittedName>
        <fullName evidence="1">Uncharacterized protein</fullName>
    </submittedName>
</protein>
<reference evidence="1 2" key="1">
    <citation type="journal article" date="2012" name="PLoS Pathog.">
        <title>The genome of the obligate intracellular parasite Trachipleistophora hominis: new insights into microsporidian genome dynamics and reductive evolution.</title>
        <authorList>
            <person name="Heinz E."/>
            <person name="Williams T.A."/>
            <person name="Nakjang S."/>
            <person name="Noel C.J."/>
            <person name="Swan D.C."/>
            <person name="Goldberg A.V."/>
            <person name="Harris S.R."/>
            <person name="Weinmaier T."/>
            <person name="Markert S."/>
            <person name="Becher D."/>
            <person name="Bernhardt J."/>
            <person name="Dagan T."/>
            <person name="Hacker C."/>
            <person name="Lucocq J.M."/>
            <person name="Schweder T."/>
            <person name="Rattei T."/>
            <person name="Hall N."/>
            <person name="Hirt R.P."/>
            <person name="Embley T.M."/>
        </authorList>
    </citation>
    <scope>NUCLEOTIDE SEQUENCE [LARGE SCALE GENOMIC DNA]</scope>
</reference>
<proteinExistence type="predicted"/>